<proteinExistence type="predicted"/>
<feature type="compositionally biased region" description="Pro residues" evidence="1">
    <location>
        <begin position="1"/>
        <end position="11"/>
    </location>
</feature>
<dbReference type="Proteomes" id="UP000324288">
    <property type="component" value="Chromosome"/>
</dbReference>
<feature type="compositionally biased region" description="Low complexity" evidence="1">
    <location>
        <begin position="245"/>
        <end position="271"/>
    </location>
</feature>
<reference evidence="3" key="2">
    <citation type="journal article" date="2016" name="Int. J. Syst. Evol. Microbiol.">
        <title>Lawsonella clevelandensis gen. nov., sp. nov., a new member of the suborder Corynebacterineae isolated from human abscesses.</title>
        <authorList>
            <person name="Bell M.E."/>
            <person name="Bernard K.A."/>
            <person name="Harrington S.M."/>
            <person name="Patel N.B."/>
            <person name="Tucker T.A."/>
            <person name="Metcalfe M.G."/>
            <person name="McQuiston J.R."/>
        </authorList>
    </citation>
    <scope>NUCLEOTIDE SEQUENCE</scope>
    <source>
        <strain evidence="3">X1698</strain>
    </source>
</reference>
<reference evidence="3 5" key="1">
    <citation type="journal article" date="2015" name="Genome Announc.">
        <title>Complete Genome Sequences for Two Strains of a Novel Fastidious, Partially Acid-Fast, Gram-Positive Corynebacterineae Bacterium, Derived from Human Clinical Samples.</title>
        <authorList>
            <person name="Nicholson A.C."/>
            <person name="Bell M."/>
            <person name="Humrighouse B.W."/>
            <person name="McQuiston J.R."/>
        </authorList>
    </citation>
    <scope>NUCLEOTIDE SEQUENCE [LARGE SCALE GENOMIC DNA]</scope>
    <source>
        <strain evidence="3 5">X1698</strain>
    </source>
</reference>
<keyword evidence="2" id="KW-0812">Transmembrane</keyword>
<feature type="region of interest" description="Disordered" evidence="1">
    <location>
        <begin position="1"/>
        <end position="42"/>
    </location>
</feature>
<keyword evidence="6" id="KW-1185">Reference proteome</keyword>
<keyword evidence="2" id="KW-0472">Membrane</keyword>
<evidence type="ECO:0000313" key="5">
    <source>
        <dbReference type="Proteomes" id="UP000068137"/>
    </source>
</evidence>
<dbReference type="EMBL" id="CP012390">
    <property type="protein sequence ID" value="ALE19207.1"/>
    <property type="molecule type" value="Genomic_DNA"/>
</dbReference>
<accession>A0A0M4LZN6</accession>
<dbReference type="STRING" id="1528099.AL705_06055"/>
<name>A0A0M4LZN6_9ACTN</name>
<feature type="transmembrane region" description="Helical" evidence="2">
    <location>
        <begin position="51"/>
        <end position="71"/>
    </location>
</feature>
<dbReference type="AlphaFoldDB" id="A0A0M4LZN6"/>
<gene>
    <name evidence="3" type="ORF">AL705_06055</name>
    <name evidence="4" type="ORF">LC603019_01197</name>
</gene>
<organism evidence="3 5">
    <name type="scientific">Lawsonella clevelandensis</name>
    <dbReference type="NCBI Taxonomy" id="1528099"/>
    <lineage>
        <taxon>Bacteria</taxon>
        <taxon>Bacillati</taxon>
        <taxon>Actinomycetota</taxon>
        <taxon>Actinomycetes</taxon>
        <taxon>Mycobacteriales</taxon>
        <taxon>Lawsonellaceae</taxon>
        <taxon>Lawsonella</taxon>
    </lineage>
</organism>
<protein>
    <submittedName>
        <fullName evidence="3">Uncharacterized protein</fullName>
    </submittedName>
</protein>
<dbReference type="Proteomes" id="UP000068137">
    <property type="component" value="Chromosome"/>
</dbReference>
<sequence length="271" mass="29300">MTTPAQPPVQPNRPQQDKPTGRPGAPSLTPAQDAAPQEESSEYRSARRKKIFAGLAFGLVIILILAITTFVDNRPDSRETPEALPATSILGFWTSFCPVHNTIVADADAININKGENTETYLDRLSSTLERQAADFRDAALTLNTSSVMMKGSEKQKKDLQNLVNVLREGDKVFTERAKQLRAHPIRTQAEMDELAAALKSVYERYSKAVSKSTSAIGMGNKKTRERIENLSECKQLLVQQSPQPTTTGPATGSASDTAGATSTATVTPAA</sequence>
<dbReference type="GeneID" id="84895103"/>
<evidence type="ECO:0000256" key="1">
    <source>
        <dbReference type="SAM" id="MobiDB-lite"/>
    </source>
</evidence>
<evidence type="ECO:0000313" key="6">
    <source>
        <dbReference type="Proteomes" id="UP000324288"/>
    </source>
</evidence>
<evidence type="ECO:0000313" key="3">
    <source>
        <dbReference type="EMBL" id="ALE19207.1"/>
    </source>
</evidence>
<dbReference type="RefSeq" id="WP_053962243.1">
    <property type="nucleotide sequence ID" value="NZ_CAJPTR010000049.1"/>
</dbReference>
<evidence type="ECO:0000256" key="2">
    <source>
        <dbReference type="SAM" id="Phobius"/>
    </source>
</evidence>
<reference evidence="4 6" key="3">
    <citation type="submission" date="2019-04" db="EMBL/GenBank/DDBJ databases">
        <authorList>
            <person name="Seth-Smith MB H."/>
            <person name="Seth-Smith H."/>
        </authorList>
    </citation>
    <scope>NUCLEOTIDE SEQUENCE [LARGE SCALE GENOMIC DNA]</scope>
    <source>
        <strain evidence="4">USB-603019</strain>
    </source>
</reference>
<feature type="region of interest" description="Disordered" evidence="1">
    <location>
        <begin position="241"/>
        <end position="271"/>
    </location>
</feature>
<dbReference type="EMBL" id="LR584267">
    <property type="protein sequence ID" value="VHO01155.1"/>
    <property type="molecule type" value="Genomic_DNA"/>
</dbReference>
<keyword evidence="2" id="KW-1133">Transmembrane helix</keyword>
<dbReference type="KEGG" id="cbq:AL705_06055"/>
<evidence type="ECO:0000313" key="4">
    <source>
        <dbReference type="EMBL" id="VHO01155.1"/>
    </source>
</evidence>